<keyword evidence="3" id="KW-0732">Signal</keyword>
<evidence type="ECO:0000256" key="2">
    <source>
        <dbReference type="SAM" id="Phobius"/>
    </source>
</evidence>
<evidence type="ECO:0000256" key="1">
    <source>
        <dbReference type="SAM" id="MobiDB-lite"/>
    </source>
</evidence>
<accession>A0ABZ0ZUC8</accession>
<protein>
    <recommendedName>
        <fullName evidence="6">Gram-positive cocci surface proteins LPxTG domain-containing protein</fullName>
    </recommendedName>
</protein>
<feature type="chain" id="PRO_5046488485" description="Gram-positive cocci surface proteins LPxTG domain-containing protein" evidence="3">
    <location>
        <begin position="27"/>
        <end position="207"/>
    </location>
</feature>
<feature type="region of interest" description="Disordered" evidence="1">
    <location>
        <begin position="150"/>
        <end position="175"/>
    </location>
</feature>
<evidence type="ECO:0008006" key="6">
    <source>
        <dbReference type="Google" id="ProtNLM"/>
    </source>
</evidence>
<keyword evidence="5" id="KW-1185">Reference proteome</keyword>
<organism evidence="4 5">
    <name type="scientific">Nocardioides bizhenqiangii</name>
    <dbReference type="NCBI Taxonomy" id="3095076"/>
    <lineage>
        <taxon>Bacteria</taxon>
        <taxon>Bacillati</taxon>
        <taxon>Actinomycetota</taxon>
        <taxon>Actinomycetes</taxon>
        <taxon>Propionibacteriales</taxon>
        <taxon>Nocardioidaceae</taxon>
        <taxon>Nocardioides</taxon>
    </lineage>
</organism>
<keyword evidence="2" id="KW-0472">Membrane</keyword>
<dbReference type="Proteomes" id="UP001327225">
    <property type="component" value="Chromosome"/>
</dbReference>
<evidence type="ECO:0000256" key="3">
    <source>
        <dbReference type="SAM" id="SignalP"/>
    </source>
</evidence>
<evidence type="ECO:0000313" key="4">
    <source>
        <dbReference type="EMBL" id="WQQ27941.1"/>
    </source>
</evidence>
<dbReference type="RefSeq" id="WP_322938202.1">
    <property type="nucleotide sequence ID" value="NZ_CP141059.1"/>
</dbReference>
<reference evidence="5" key="1">
    <citation type="submission" date="2023-12" db="EMBL/GenBank/DDBJ databases">
        <title>Novel species in genus Nocardioides.</title>
        <authorList>
            <person name="Zhou H."/>
        </authorList>
    </citation>
    <scope>NUCLEOTIDE SEQUENCE [LARGE SCALE GENOMIC DNA]</scope>
    <source>
        <strain evidence="5">HM61</strain>
    </source>
</reference>
<sequence>MRSVARSICVVVLALTTWVPTMPAVAKGPTDVAVEGPGVDVHLTSTAGSHNADMEALAEAARVYDLLGRRQLSTTPKVAAAELGPRYVLSWTVGGMDFRVQHAYPFAVGGPWIRFLPTDLERGVTISGWVRAPALRQTLVSLGAIPDLPKPTLTSSDPTVGAAEEPTPASADEGDTSSYHFLMPAGVLLAVAVVVGVIVARRRRLSR</sequence>
<gene>
    <name evidence="4" type="ORF">SHK19_06820</name>
</gene>
<evidence type="ECO:0000313" key="5">
    <source>
        <dbReference type="Proteomes" id="UP001327225"/>
    </source>
</evidence>
<proteinExistence type="predicted"/>
<keyword evidence="2" id="KW-0812">Transmembrane</keyword>
<feature type="signal peptide" evidence="3">
    <location>
        <begin position="1"/>
        <end position="26"/>
    </location>
</feature>
<feature type="transmembrane region" description="Helical" evidence="2">
    <location>
        <begin position="181"/>
        <end position="200"/>
    </location>
</feature>
<name>A0ABZ0ZUC8_9ACTN</name>
<dbReference type="EMBL" id="CP141059">
    <property type="protein sequence ID" value="WQQ27941.1"/>
    <property type="molecule type" value="Genomic_DNA"/>
</dbReference>
<keyword evidence="2" id="KW-1133">Transmembrane helix</keyword>